<dbReference type="SUPFAM" id="SSF50447">
    <property type="entry name" value="Translation proteins"/>
    <property type="match status" value="1"/>
</dbReference>
<evidence type="ECO:0000256" key="2">
    <source>
        <dbReference type="ARBA" id="ARBA00023134"/>
    </source>
</evidence>
<sequence length="228" mass="24938">RLPIDRVFTIAGSGTVVTGTLIDGSLSVGQEVEIIPAGIKSRLRGLQMHKSRIEVAHPGSRVAANLVGVATTRLHRGDVVVRPGWLKPTRMLSAHFRLLAYQPRPLRHNAKLSFYSGAAEAIAKVRLLETDELKPGESGWIQLLLDRPVVIVNGDHFIIRSSTDTLGGGRIVDARARQLRRFRPSVIQALEVREQGSTDEVLLSQLETRQPLSLSALSSVSDLPINEV</sequence>
<dbReference type="InterPro" id="IPR004161">
    <property type="entry name" value="EFTu-like_2"/>
</dbReference>
<feature type="non-terminal residue" evidence="5">
    <location>
        <position position="1"/>
    </location>
</feature>
<dbReference type="Gene3D" id="2.40.30.10">
    <property type="entry name" value="Translation factors"/>
    <property type="match status" value="2"/>
</dbReference>
<dbReference type="Pfam" id="PF25461">
    <property type="entry name" value="Beta-barrel_SelB"/>
    <property type="match status" value="1"/>
</dbReference>
<dbReference type="CDD" id="cd03696">
    <property type="entry name" value="SelB_II"/>
    <property type="match status" value="1"/>
</dbReference>
<dbReference type="InterPro" id="IPR009000">
    <property type="entry name" value="Transl_B-barrel_sf"/>
</dbReference>
<dbReference type="InterPro" id="IPR050055">
    <property type="entry name" value="EF-Tu_GTPase"/>
</dbReference>
<keyword evidence="1" id="KW-0547">Nucleotide-binding</keyword>
<feature type="domain" description="Selenocysteine-specific elongation factor beta-barrel" evidence="4">
    <location>
        <begin position="100"/>
        <end position="177"/>
    </location>
</feature>
<evidence type="ECO:0000313" key="5">
    <source>
        <dbReference type="EMBL" id="GAG48970.1"/>
    </source>
</evidence>
<dbReference type="SUPFAM" id="SSF50465">
    <property type="entry name" value="EF-Tu/eEF-1alpha/eIF2-gamma C-terminal domain"/>
    <property type="match status" value="1"/>
</dbReference>
<protein>
    <submittedName>
        <fullName evidence="5">Uncharacterized protein</fullName>
    </submittedName>
</protein>
<dbReference type="AlphaFoldDB" id="X0Y020"/>
<dbReference type="InterPro" id="IPR057335">
    <property type="entry name" value="Beta-barrel_SelB"/>
</dbReference>
<organism evidence="5">
    <name type="scientific">marine sediment metagenome</name>
    <dbReference type="NCBI Taxonomy" id="412755"/>
    <lineage>
        <taxon>unclassified sequences</taxon>
        <taxon>metagenomes</taxon>
        <taxon>ecological metagenomes</taxon>
    </lineage>
</organism>
<dbReference type="EMBL" id="BARS01053131">
    <property type="protein sequence ID" value="GAG48970.1"/>
    <property type="molecule type" value="Genomic_DNA"/>
</dbReference>
<dbReference type="InterPro" id="IPR009001">
    <property type="entry name" value="Transl_elong_EF1A/Init_IF2_C"/>
</dbReference>
<feature type="non-terminal residue" evidence="5">
    <location>
        <position position="228"/>
    </location>
</feature>
<dbReference type="GO" id="GO:0005525">
    <property type="term" value="F:GTP binding"/>
    <property type="evidence" value="ECO:0007669"/>
    <property type="project" value="UniProtKB-KW"/>
</dbReference>
<dbReference type="PANTHER" id="PTHR43721:SF11">
    <property type="entry name" value="SELENOCYSTEINE-SPECIFIC ELONGATION FACTOR"/>
    <property type="match status" value="1"/>
</dbReference>
<dbReference type="CDD" id="cd15491">
    <property type="entry name" value="selB_III"/>
    <property type="match status" value="1"/>
</dbReference>
<evidence type="ECO:0000259" key="3">
    <source>
        <dbReference type="Pfam" id="PF03144"/>
    </source>
</evidence>
<name>X0Y020_9ZZZZ</name>
<comment type="caution">
    <text evidence="5">The sequence shown here is derived from an EMBL/GenBank/DDBJ whole genome shotgun (WGS) entry which is preliminary data.</text>
</comment>
<dbReference type="GO" id="GO:0003746">
    <property type="term" value="F:translation elongation factor activity"/>
    <property type="evidence" value="ECO:0007669"/>
    <property type="project" value="TreeGrafter"/>
</dbReference>
<dbReference type="Pfam" id="PF03144">
    <property type="entry name" value="GTP_EFTU_D2"/>
    <property type="match status" value="1"/>
</dbReference>
<gene>
    <name evidence="5" type="ORF">S01H1_78894</name>
</gene>
<proteinExistence type="predicted"/>
<evidence type="ECO:0000256" key="1">
    <source>
        <dbReference type="ARBA" id="ARBA00022741"/>
    </source>
</evidence>
<accession>X0Y020</accession>
<dbReference type="GO" id="GO:0001514">
    <property type="term" value="P:selenocysteine incorporation"/>
    <property type="evidence" value="ECO:0007669"/>
    <property type="project" value="TreeGrafter"/>
</dbReference>
<dbReference type="PANTHER" id="PTHR43721">
    <property type="entry name" value="ELONGATION FACTOR TU-RELATED"/>
    <property type="match status" value="1"/>
</dbReference>
<feature type="domain" description="Translation elongation factor EFTu-like" evidence="3">
    <location>
        <begin position="14"/>
        <end position="80"/>
    </location>
</feature>
<reference evidence="5" key="1">
    <citation type="journal article" date="2014" name="Front. Microbiol.">
        <title>High frequency of phylogenetically diverse reductive dehalogenase-homologous genes in deep subseafloor sedimentary metagenomes.</title>
        <authorList>
            <person name="Kawai M."/>
            <person name="Futagami T."/>
            <person name="Toyoda A."/>
            <person name="Takaki Y."/>
            <person name="Nishi S."/>
            <person name="Hori S."/>
            <person name="Arai W."/>
            <person name="Tsubouchi T."/>
            <person name="Morono Y."/>
            <person name="Uchiyama I."/>
            <person name="Ito T."/>
            <person name="Fujiyama A."/>
            <person name="Inagaki F."/>
            <person name="Takami H."/>
        </authorList>
    </citation>
    <scope>NUCLEOTIDE SEQUENCE</scope>
    <source>
        <strain evidence="5">Expedition CK06-06</strain>
    </source>
</reference>
<evidence type="ECO:0000259" key="4">
    <source>
        <dbReference type="Pfam" id="PF25461"/>
    </source>
</evidence>
<keyword evidence="2" id="KW-0342">GTP-binding</keyword>